<dbReference type="SUPFAM" id="SSF50494">
    <property type="entry name" value="Trypsin-like serine proteases"/>
    <property type="match status" value="1"/>
</dbReference>
<name>A0A8S4RMC2_9NEOP</name>
<dbReference type="EMBL" id="CAKXAJ010025314">
    <property type="protein sequence ID" value="CAH2238010.1"/>
    <property type="molecule type" value="Genomic_DNA"/>
</dbReference>
<dbReference type="InterPro" id="IPR043504">
    <property type="entry name" value="Peptidase_S1_PA_chymotrypsin"/>
</dbReference>
<reference evidence="4" key="1">
    <citation type="submission" date="2022-03" db="EMBL/GenBank/DDBJ databases">
        <authorList>
            <person name="Lindestad O."/>
        </authorList>
    </citation>
    <scope>NUCLEOTIDE SEQUENCE</scope>
</reference>
<dbReference type="PRINTS" id="PR00722">
    <property type="entry name" value="CHYMOTRYPSIN"/>
</dbReference>
<evidence type="ECO:0000313" key="5">
    <source>
        <dbReference type="Proteomes" id="UP000838756"/>
    </source>
</evidence>
<dbReference type="AlphaFoldDB" id="A0A8S4RMC2"/>
<evidence type="ECO:0000259" key="3">
    <source>
        <dbReference type="PROSITE" id="PS50240"/>
    </source>
</evidence>
<dbReference type="Gene3D" id="2.40.10.10">
    <property type="entry name" value="Trypsin-like serine proteases"/>
    <property type="match status" value="1"/>
</dbReference>
<dbReference type="CDD" id="cd00190">
    <property type="entry name" value="Tryp_SPc"/>
    <property type="match status" value="1"/>
</dbReference>
<comment type="caution">
    <text evidence="4">The sequence shown here is derived from an EMBL/GenBank/DDBJ whole genome shotgun (WGS) entry which is preliminary data.</text>
</comment>
<evidence type="ECO:0000256" key="2">
    <source>
        <dbReference type="SAM" id="MobiDB-lite"/>
    </source>
</evidence>
<dbReference type="InterPro" id="IPR001314">
    <property type="entry name" value="Peptidase_S1A"/>
</dbReference>
<dbReference type="SMART" id="SM00020">
    <property type="entry name" value="Tryp_SPc"/>
    <property type="match status" value="1"/>
</dbReference>
<dbReference type="InterPro" id="IPR033116">
    <property type="entry name" value="TRYPSIN_SER"/>
</dbReference>
<dbReference type="GO" id="GO:0004252">
    <property type="term" value="F:serine-type endopeptidase activity"/>
    <property type="evidence" value="ECO:0007669"/>
    <property type="project" value="InterPro"/>
</dbReference>
<evidence type="ECO:0000256" key="1">
    <source>
        <dbReference type="ARBA" id="ARBA00023157"/>
    </source>
</evidence>
<feature type="domain" description="Peptidase S1" evidence="3">
    <location>
        <begin position="387"/>
        <end position="625"/>
    </location>
</feature>
<dbReference type="PANTHER" id="PTHR24252:SF7">
    <property type="entry name" value="HYALIN"/>
    <property type="match status" value="1"/>
</dbReference>
<dbReference type="FunFam" id="2.40.10.10:FF:000072">
    <property type="entry name" value="CLIP-domain serine protease"/>
    <property type="match status" value="1"/>
</dbReference>
<keyword evidence="1" id="KW-1015">Disulfide bond</keyword>
<gene>
    <name evidence="4" type="primary">jg10333</name>
    <name evidence="4" type="ORF">PAEG_LOCUS15167</name>
</gene>
<proteinExistence type="predicted"/>
<dbReference type="GO" id="GO:0006508">
    <property type="term" value="P:proteolysis"/>
    <property type="evidence" value="ECO:0007669"/>
    <property type="project" value="InterPro"/>
</dbReference>
<feature type="compositionally biased region" description="Basic residues" evidence="2">
    <location>
        <begin position="53"/>
        <end position="66"/>
    </location>
</feature>
<evidence type="ECO:0000313" key="4">
    <source>
        <dbReference type="EMBL" id="CAH2238010.1"/>
    </source>
</evidence>
<dbReference type="PROSITE" id="PS00135">
    <property type="entry name" value="TRYPSIN_SER"/>
    <property type="match status" value="1"/>
</dbReference>
<sequence>MSSVNDGELWISIQNYDVSNRTQSYKVLQNIKNEHHEVSYKNIHTDIVVNNGKNKRRHKVRSKKTYQHAEVSSNGRTYTKEKKNKLKKRSYNSTFNVIKKKKKKRRNHHNVSSSVKKIQLHEDSTSSRTDTVIKDNEKKVRKHNEDGSINITKKILQYEVSNRRTDTEINERKNKLGITKWRRETRWRMYALFIPLVFLNIIGLTDAESLTSRVLASFLGYPTTCNIGVEVRPCTLSLSCWLRGGTRVRGCGSGWLFSCCLPPEPERNDFDNTVLASFLGYPTTCNIGVEVRPCTLSLSCWLRGGTRVRGCGSGWLFSCCLPPEPERNDFDNTIPSSDWRFKVVPPKLRQVPQRSVVPTNVFRRRVDEDISQMECGLPSTRILQKRIIGGREARFAEFPWQAHVRISEFQCGGVLISKWFVATAAHCVSRARPRDIAVWLGALDTTAGLNTARKLGVVQKILHPLFQFRMTQPDRYDIALLKLTRPITYTTHILPICLPDSDIELRGKSGVIAGWGKTDASNGHTGTNLLRSATVPILSTEQCINWHQSKQILVEIHSEMICAGHSDGHQDACLGDSGGPLIVLDSGRYYLVGITSAGFGCGVDHQPGIYHNVKITANWIKDVISPAANFIDF</sequence>
<organism evidence="4 5">
    <name type="scientific">Pararge aegeria aegeria</name>
    <dbReference type="NCBI Taxonomy" id="348720"/>
    <lineage>
        <taxon>Eukaryota</taxon>
        <taxon>Metazoa</taxon>
        <taxon>Ecdysozoa</taxon>
        <taxon>Arthropoda</taxon>
        <taxon>Hexapoda</taxon>
        <taxon>Insecta</taxon>
        <taxon>Pterygota</taxon>
        <taxon>Neoptera</taxon>
        <taxon>Endopterygota</taxon>
        <taxon>Lepidoptera</taxon>
        <taxon>Glossata</taxon>
        <taxon>Ditrysia</taxon>
        <taxon>Papilionoidea</taxon>
        <taxon>Nymphalidae</taxon>
        <taxon>Satyrinae</taxon>
        <taxon>Satyrini</taxon>
        <taxon>Parargina</taxon>
        <taxon>Pararge</taxon>
    </lineage>
</organism>
<dbReference type="PROSITE" id="PS50240">
    <property type="entry name" value="TRYPSIN_DOM"/>
    <property type="match status" value="1"/>
</dbReference>
<dbReference type="InterPro" id="IPR001254">
    <property type="entry name" value="Trypsin_dom"/>
</dbReference>
<dbReference type="Pfam" id="PF00089">
    <property type="entry name" value="Trypsin"/>
    <property type="match status" value="1"/>
</dbReference>
<keyword evidence="5" id="KW-1185">Reference proteome</keyword>
<accession>A0A8S4RMC2</accession>
<dbReference type="OrthoDB" id="6407006at2759"/>
<feature type="compositionally biased region" description="Basic residues" evidence="2">
    <location>
        <begin position="98"/>
        <end position="109"/>
    </location>
</feature>
<feature type="region of interest" description="Disordered" evidence="2">
    <location>
        <begin position="53"/>
        <end position="130"/>
    </location>
</feature>
<protein>
    <submittedName>
        <fullName evidence="4">Jg10333 protein</fullName>
    </submittedName>
</protein>
<dbReference type="InterPro" id="IPR009003">
    <property type="entry name" value="Peptidase_S1_PA"/>
</dbReference>
<dbReference type="Proteomes" id="UP000838756">
    <property type="component" value="Unassembled WGS sequence"/>
</dbReference>
<dbReference type="PANTHER" id="PTHR24252">
    <property type="entry name" value="ACROSIN-RELATED"/>
    <property type="match status" value="1"/>
</dbReference>
<feature type="compositionally biased region" description="Basic and acidic residues" evidence="2">
    <location>
        <begin position="119"/>
        <end position="130"/>
    </location>
</feature>